<dbReference type="Proteomes" id="UP000277204">
    <property type="component" value="Unassembled WGS sequence"/>
</dbReference>
<proteinExistence type="predicted"/>
<accession>A0A183N5W2</accession>
<dbReference type="PANTHER" id="PTHR23227">
    <property type="entry name" value="BUCENTAUR RELATED"/>
    <property type="match status" value="1"/>
</dbReference>
<organism evidence="1 2">
    <name type="scientific">Schistosoma margrebowiei</name>
    <dbReference type="NCBI Taxonomy" id="48269"/>
    <lineage>
        <taxon>Eukaryota</taxon>
        <taxon>Metazoa</taxon>
        <taxon>Spiralia</taxon>
        <taxon>Lophotrochozoa</taxon>
        <taxon>Platyhelminthes</taxon>
        <taxon>Trematoda</taxon>
        <taxon>Digenea</taxon>
        <taxon>Strigeidida</taxon>
        <taxon>Schistosomatoidea</taxon>
        <taxon>Schistosomatidae</taxon>
        <taxon>Schistosoma</taxon>
    </lineage>
</organism>
<dbReference type="STRING" id="48269.A0A183N5W2"/>
<protein>
    <submittedName>
        <fullName evidence="1">Uncharacterized protein</fullName>
    </submittedName>
</protein>
<name>A0A183N5W2_9TREM</name>
<gene>
    <name evidence="1" type="ORF">SMRZ_LOCUS23687</name>
</gene>
<sequence length="676" mass="77408">MKLKLEKHWTAGEKSVQRFNTAFLRDTNKLSQIKITIDNRKKKKTAINNSRTRAEKVKAQAEYTEANKKVKGIRIDKQNYVEELATTAEKAAREGNMEQLYDTTKKLAGRYSKPERPVKDKEGTWNVRTMWDTGRAFQIAAEMRRYNLEVLWISETHWTQAGQQRLTSGELLLYSGHEEENATHTQGVALILSKQAQNALIGWESHGPRIIKASFKTKKEDITMNIIQCYAPTNDYNEDAKDQFYNRLQSIVEKCPTKDLTILMGDFNAKVGKDNTGYEDIMGRHGLGERNESGERFANLCAFNKLVIGGTIFPHKRIHKTTWTSPDHTTQNQIDHICINKTFRRTIKDVRTKRGADIASDHHLLVAKMKLKLKKHWTTGWTISQKFNTTFLQDTNKLNKFKLALSNKFQAFHDILNGEGTTVESNWKGIKEAITSTCHEVLGQKKHHHKEWTTVDTLDKIQERRNKKAAINTSRTRAEKAKAQAEYTVVNKQVKKSIRTDKRKYVEDLATTVEKAARAGNMRQLYDITKKLSGNRRKPERLVKSKEGEVTTKIEEQRNRWVEHFKELLNRPAPLNPPNIEAAPTDLPINVGPPTIEEISMAIRQIKSGKVAGPDNIPAEALKADTKSQLYGSLWNNQLNGIHHSTSTSLTTKRHLIAWTEQHYGNFFDTTACLKR</sequence>
<keyword evidence="2" id="KW-1185">Reference proteome</keyword>
<evidence type="ECO:0000313" key="1">
    <source>
        <dbReference type="EMBL" id="VDP48262.1"/>
    </source>
</evidence>
<dbReference type="GO" id="GO:0003824">
    <property type="term" value="F:catalytic activity"/>
    <property type="evidence" value="ECO:0007669"/>
    <property type="project" value="InterPro"/>
</dbReference>
<dbReference type="CDD" id="cd09076">
    <property type="entry name" value="L1-EN"/>
    <property type="match status" value="1"/>
</dbReference>
<evidence type="ECO:0000313" key="2">
    <source>
        <dbReference type="Proteomes" id="UP000277204"/>
    </source>
</evidence>
<dbReference type="PANTHER" id="PTHR23227:SF67">
    <property type="entry name" value="CRANIOFACIAL DEVELOPMENT PROTEIN 2-LIKE"/>
    <property type="match status" value="1"/>
</dbReference>
<dbReference type="InterPro" id="IPR027124">
    <property type="entry name" value="Swc5/CFDP1/2"/>
</dbReference>
<dbReference type="InterPro" id="IPR036691">
    <property type="entry name" value="Endo/exonu/phosph_ase_sf"/>
</dbReference>
<dbReference type="EMBL" id="UZAI01019871">
    <property type="protein sequence ID" value="VDP48262.1"/>
    <property type="molecule type" value="Genomic_DNA"/>
</dbReference>
<reference evidence="1 2" key="1">
    <citation type="submission" date="2018-11" db="EMBL/GenBank/DDBJ databases">
        <authorList>
            <consortium name="Pathogen Informatics"/>
        </authorList>
    </citation>
    <scope>NUCLEOTIDE SEQUENCE [LARGE SCALE GENOMIC DNA]</scope>
    <source>
        <strain evidence="1 2">Zambia</strain>
    </source>
</reference>
<dbReference type="Pfam" id="PF03372">
    <property type="entry name" value="Exo_endo_phos"/>
    <property type="match status" value="1"/>
</dbReference>
<dbReference type="SUPFAM" id="SSF56219">
    <property type="entry name" value="DNase I-like"/>
    <property type="match status" value="1"/>
</dbReference>
<dbReference type="InterPro" id="IPR005135">
    <property type="entry name" value="Endo/exonuclease/phosphatase"/>
</dbReference>
<dbReference type="AlphaFoldDB" id="A0A183N5W2"/>
<dbReference type="Gene3D" id="3.60.10.10">
    <property type="entry name" value="Endonuclease/exonuclease/phosphatase"/>
    <property type="match status" value="1"/>
</dbReference>